<dbReference type="InterPro" id="IPR003439">
    <property type="entry name" value="ABC_transporter-like_ATP-bd"/>
</dbReference>
<feature type="region of interest" description="Disordered" evidence="4">
    <location>
        <begin position="538"/>
        <end position="575"/>
    </location>
</feature>
<dbReference type="GO" id="GO:0005524">
    <property type="term" value="F:ATP binding"/>
    <property type="evidence" value="ECO:0007669"/>
    <property type="project" value="UniProtKB-KW"/>
</dbReference>
<dbReference type="PROSITE" id="PS00211">
    <property type="entry name" value="ABC_TRANSPORTER_1"/>
    <property type="match status" value="2"/>
</dbReference>
<dbReference type="Proteomes" id="UP000724149">
    <property type="component" value="Unassembled WGS sequence"/>
</dbReference>
<sequence>MIASLEQITKYYGAELILDHVSLKIEDQDRIGLIGVNGAGKSTLLNILSGDLEFESGERAITSGVRIGFLRQNSGLDRSSTILAEMRSVFAPLYEIERQMEAMRIRMRQFPDDHTLLEEYNRLHTEFEAGDGYLIDVKINTILNGMGFAGRDRETLISALSGGEKTRLALCKLLLEEPELLILDEPTNHLDFKTLIWLEDYLKGYKGALLIVSHDRYFLDSLVTSVCELDRTRLTRYPGNYTKFTQLREEAYARQLKLYERQQEEIARLQEYVDKNIVRATSAKSAKSKRKAIEHMELVEKPLPPQKRAHLSFSYDVEPVKEVLHVRDLALSVGEGSERRQLFKGLRLDVLRGEKIAIIGENGVGKSSLLKAIQGLFPIDEGKVDWGKNVYLSYYEQENTGLHDEKTALDELWDRYPRLYEVTVRTVLGNVLLTGEDVYKKVGSLSGGERAKLKFAIMMLRKSNMLILDEPTNHLDLDTKEALDKALGEFPGTILMVSHDRYLLSKVPTKIAEMTPAGMTIYQGGYAAYARGDRPILTPEQPEPEPIPAVPEKKSEASTTYYRGKKQRAEDAKRRKRLDTLEKEIAADEEEIQRLTEFMAGEEAASDYEKLTEAANRMEELQQGLTAKYEEWSELSE</sequence>
<dbReference type="InterPro" id="IPR037118">
    <property type="entry name" value="Val-tRNA_synth_C_sf"/>
</dbReference>
<dbReference type="InterPro" id="IPR032781">
    <property type="entry name" value="ABC_tran_Xtn"/>
</dbReference>
<feature type="coiled-coil region" evidence="3">
    <location>
        <begin position="578"/>
        <end position="631"/>
    </location>
</feature>
<dbReference type="Pfam" id="PF12848">
    <property type="entry name" value="ABC_tran_Xtn"/>
    <property type="match status" value="1"/>
</dbReference>
<dbReference type="Pfam" id="PF00005">
    <property type="entry name" value="ABC_tran"/>
    <property type="match status" value="2"/>
</dbReference>
<keyword evidence="7" id="KW-1185">Reference proteome</keyword>
<evidence type="ECO:0000313" key="6">
    <source>
        <dbReference type="EMBL" id="MBM6922086.1"/>
    </source>
</evidence>
<evidence type="ECO:0000256" key="4">
    <source>
        <dbReference type="SAM" id="MobiDB-lite"/>
    </source>
</evidence>
<reference evidence="6 7" key="1">
    <citation type="journal article" date="2021" name="Sci. Rep.">
        <title>The distribution of antibiotic resistance genes in chicken gut microbiota commensals.</title>
        <authorList>
            <person name="Juricova H."/>
            <person name="Matiasovicova J."/>
            <person name="Kubasova T."/>
            <person name="Cejkova D."/>
            <person name="Rychlik I."/>
        </authorList>
    </citation>
    <scope>NUCLEOTIDE SEQUENCE [LARGE SCALE GENOMIC DNA]</scope>
    <source>
        <strain evidence="6 7">An564</strain>
    </source>
</reference>
<evidence type="ECO:0000313" key="7">
    <source>
        <dbReference type="Proteomes" id="UP000724149"/>
    </source>
</evidence>
<dbReference type="InterPro" id="IPR017871">
    <property type="entry name" value="ABC_transporter-like_CS"/>
</dbReference>
<feature type="domain" description="ABC transporter" evidence="5">
    <location>
        <begin position="3"/>
        <end position="256"/>
    </location>
</feature>
<dbReference type="InterPro" id="IPR003593">
    <property type="entry name" value="AAA+_ATPase"/>
</dbReference>
<gene>
    <name evidence="6" type="ORF">H9X81_00030</name>
</gene>
<dbReference type="EMBL" id="JACSNR010000001">
    <property type="protein sequence ID" value="MBM6922086.1"/>
    <property type="molecule type" value="Genomic_DNA"/>
</dbReference>
<dbReference type="RefSeq" id="WP_204719143.1">
    <property type="nucleotide sequence ID" value="NZ_JACSNR010000001.1"/>
</dbReference>
<dbReference type="SMART" id="SM00382">
    <property type="entry name" value="AAA"/>
    <property type="match status" value="2"/>
</dbReference>
<organism evidence="6 7">
    <name type="scientific">Hydrogenoanaerobacterium saccharovorans</name>
    <dbReference type="NCBI Taxonomy" id="474960"/>
    <lineage>
        <taxon>Bacteria</taxon>
        <taxon>Bacillati</taxon>
        <taxon>Bacillota</taxon>
        <taxon>Clostridia</taxon>
        <taxon>Eubacteriales</taxon>
        <taxon>Oscillospiraceae</taxon>
        <taxon>Hydrogenoanaerobacterium</taxon>
    </lineage>
</organism>
<name>A0ABS2GIZ1_9FIRM</name>
<dbReference type="PROSITE" id="PS50893">
    <property type="entry name" value="ABC_TRANSPORTER_2"/>
    <property type="match status" value="2"/>
</dbReference>
<dbReference type="Pfam" id="PF16326">
    <property type="entry name" value="ABC_tran_CTD"/>
    <property type="match status" value="1"/>
</dbReference>
<dbReference type="InterPro" id="IPR032524">
    <property type="entry name" value="ABC_tran_C"/>
</dbReference>
<protein>
    <submittedName>
        <fullName evidence="6">ABC-F family ATP-binding cassette domain-containing protein</fullName>
    </submittedName>
</protein>
<keyword evidence="1" id="KW-0547">Nucleotide-binding</keyword>
<evidence type="ECO:0000256" key="3">
    <source>
        <dbReference type="SAM" id="Coils"/>
    </source>
</evidence>
<dbReference type="SUPFAM" id="SSF52540">
    <property type="entry name" value="P-loop containing nucleoside triphosphate hydrolases"/>
    <property type="match status" value="2"/>
</dbReference>
<accession>A0ABS2GIZ1</accession>
<keyword evidence="3" id="KW-0175">Coiled coil</keyword>
<evidence type="ECO:0000256" key="1">
    <source>
        <dbReference type="ARBA" id="ARBA00022741"/>
    </source>
</evidence>
<evidence type="ECO:0000256" key="2">
    <source>
        <dbReference type="ARBA" id="ARBA00022840"/>
    </source>
</evidence>
<dbReference type="CDD" id="cd03221">
    <property type="entry name" value="ABCF_EF-3"/>
    <property type="match status" value="2"/>
</dbReference>
<dbReference type="PANTHER" id="PTHR42855:SF2">
    <property type="entry name" value="DRUG RESISTANCE ABC TRANSPORTER,ATP-BINDING PROTEIN"/>
    <property type="match status" value="1"/>
</dbReference>
<dbReference type="PANTHER" id="PTHR42855">
    <property type="entry name" value="ABC TRANSPORTER ATP-BINDING SUBUNIT"/>
    <property type="match status" value="1"/>
</dbReference>
<keyword evidence="2 6" id="KW-0067">ATP-binding</keyword>
<evidence type="ECO:0000259" key="5">
    <source>
        <dbReference type="PROSITE" id="PS50893"/>
    </source>
</evidence>
<proteinExistence type="predicted"/>
<feature type="domain" description="ABC transporter" evidence="5">
    <location>
        <begin position="324"/>
        <end position="541"/>
    </location>
</feature>
<dbReference type="Gene3D" id="3.40.50.300">
    <property type="entry name" value="P-loop containing nucleotide triphosphate hydrolases"/>
    <property type="match status" value="2"/>
</dbReference>
<dbReference type="InterPro" id="IPR051309">
    <property type="entry name" value="ABCF_ATPase"/>
</dbReference>
<dbReference type="Gene3D" id="1.10.287.380">
    <property type="entry name" value="Valyl-tRNA synthetase, C-terminal domain"/>
    <property type="match status" value="1"/>
</dbReference>
<dbReference type="InterPro" id="IPR027417">
    <property type="entry name" value="P-loop_NTPase"/>
</dbReference>
<comment type="caution">
    <text evidence="6">The sequence shown here is derived from an EMBL/GenBank/DDBJ whole genome shotgun (WGS) entry which is preliminary data.</text>
</comment>